<keyword evidence="3" id="KW-0732">Signal</keyword>
<dbReference type="EMBL" id="WHPF01000010">
    <property type="protein sequence ID" value="NNV56781.1"/>
    <property type="molecule type" value="Genomic_DNA"/>
</dbReference>
<name>A0A8J8JXY0_9BACT</name>
<proteinExistence type="inferred from homology"/>
<accession>A0A8J8JXY0</accession>
<feature type="signal peptide" evidence="3">
    <location>
        <begin position="1"/>
        <end position="19"/>
    </location>
</feature>
<dbReference type="SUPFAM" id="SSF48452">
    <property type="entry name" value="TPR-like"/>
    <property type="match status" value="1"/>
</dbReference>
<dbReference type="Gene3D" id="3.40.50.1820">
    <property type="entry name" value="alpha/beta hydrolase"/>
    <property type="match status" value="1"/>
</dbReference>
<dbReference type="PANTHER" id="PTHR40841">
    <property type="entry name" value="SIDEROPHORE TRIACETYLFUSARININE C ESTERASE"/>
    <property type="match status" value="1"/>
</dbReference>
<dbReference type="InterPro" id="IPR052558">
    <property type="entry name" value="Siderophore_Hydrolase_D"/>
</dbReference>
<dbReference type="PANTHER" id="PTHR40841:SF2">
    <property type="entry name" value="SIDEROPHORE-DEGRADING ESTERASE (EUROFUNG)"/>
    <property type="match status" value="1"/>
</dbReference>
<evidence type="ECO:0000256" key="1">
    <source>
        <dbReference type="ARBA" id="ARBA00005622"/>
    </source>
</evidence>
<feature type="chain" id="PRO_5035172135" evidence="3">
    <location>
        <begin position="20"/>
        <end position="503"/>
    </location>
</feature>
<evidence type="ECO:0000313" key="4">
    <source>
        <dbReference type="EMBL" id="NNV56781.1"/>
    </source>
</evidence>
<dbReference type="Proteomes" id="UP000598971">
    <property type="component" value="Unassembled WGS sequence"/>
</dbReference>
<dbReference type="InterPro" id="IPR029058">
    <property type="entry name" value="AB_hydrolase_fold"/>
</dbReference>
<organism evidence="4 5">
    <name type="scientific">Limnovirga soli</name>
    <dbReference type="NCBI Taxonomy" id="2656915"/>
    <lineage>
        <taxon>Bacteria</taxon>
        <taxon>Pseudomonadati</taxon>
        <taxon>Bacteroidota</taxon>
        <taxon>Chitinophagia</taxon>
        <taxon>Chitinophagales</taxon>
        <taxon>Chitinophagaceae</taxon>
        <taxon>Limnovirga</taxon>
    </lineage>
</organism>
<comment type="similarity">
    <text evidence="1">Belongs to the esterase D family.</text>
</comment>
<dbReference type="InterPro" id="IPR011990">
    <property type="entry name" value="TPR-like_helical_dom_sf"/>
</dbReference>
<gene>
    <name evidence="4" type="ORF">GD597_15015</name>
</gene>
<keyword evidence="5" id="KW-1185">Reference proteome</keyword>
<dbReference type="GO" id="GO:0016788">
    <property type="term" value="F:hydrolase activity, acting on ester bonds"/>
    <property type="evidence" value="ECO:0007669"/>
    <property type="project" value="TreeGrafter"/>
</dbReference>
<comment type="caution">
    <text evidence="4">The sequence shown here is derived from an EMBL/GenBank/DDBJ whole genome shotgun (WGS) entry which is preliminary data.</text>
</comment>
<dbReference type="SUPFAM" id="SSF53474">
    <property type="entry name" value="alpha/beta-Hydrolases"/>
    <property type="match status" value="1"/>
</dbReference>
<dbReference type="RefSeq" id="WP_171608719.1">
    <property type="nucleotide sequence ID" value="NZ_WHPF01000010.1"/>
</dbReference>
<evidence type="ECO:0000313" key="5">
    <source>
        <dbReference type="Proteomes" id="UP000598971"/>
    </source>
</evidence>
<dbReference type="InterPro" id="IPR000801">
    <property type="entry name" value="Esterase-like"/>
</dbReference>
<dbReference type="Pfam" id="PF00756">
    <property type="entry name" value="Esterase"/>
    <property type="match status" value="1"/>
</dbReference>
<sequence>MKFVLFVLLFVLLAFKIQAQQENSIVIGKVDSVYSRILNEQRKIWVYVPDMRGGMHAPNQKYPVVYLLDGDGHFESVVGMIQQLSEVNGNTVVPEMIVVGIPNTDRTRDLTPTHIDSDLPMMDSGFSRTTGGNENFISFIEKELMPHIDSAYPTQPYKTLIGHSFGGLTVMNVLTNHTKLFNAYIAIDPSMWYDKERFLQATKQKLTAKKYDGTRLYLGIANTMPEGMTLDKMKKDTSVDTRHIRSIFAMDQFIKSNSANGLTYASKYYADDDHGSVPLISEYDGLRSIFNYYRFKFTQADFTDSSTALPTRLAKHYTTISKAFGYTVSPPEMQINGLGYQALSLGQYTKAAVLFQMNIANYPSSGNALDSYGDLLAAKKDTLNAIAYYEKALAINSNEETKQKLLQLQGKAAFTISAQDLQKYVAAFEFTDVPATATTAIKDNALFATVPGQGSFELVPVATDTFKIKGLEGFKIHFEMDGNTVIGLTSIQANGTYKAKVKK</sequence>
<evidence type="ECO:0000256" key="2">
    <source>
        <dbReference type="ARBA" id="ARBA00022801"/>
    </source>
</evidence>
<keyword evidence="2 4" id="KW-0378">Hydrolase</keyword>
<protein>
    <submittedName>
        <fullName evidence="4">Alpha/beta hydrolase</fullName>
    </submittedName>
</protein>
<evidence type="ECO:0000256" key="3">
    <source>
        <dbReference type="SAM" id="SignalP"/>
    </source>
</evidence>
<dbReference type="AlphaFoldDB" id="A0A8J8JXY0"/>
<reference evidence="4" key="1">
    <citation type="submission" date="2019-10" db="EMBL/GenBank/DDBJ databases">
        <title>Draft genome sequence of Panacibacter sp. KCS-6.</title>
        <authorList>
            <person name="Yim K.J."/>
        </authorList>
    </citation>
    <scope>NUCLEOTIDE SEQUENCE</scope>
    <source>
        <strain evidence="4">KCS-6</strain>
    </source>
</reference>